<evidence type="ECO:0000259" key="3">
    <source>
        <dbReference type="PROSITE" id="PS51782"/>
    </source>
</evidence>
<dbReference type="Proteomes" id="UP001155587">
    <property type="component" value="Unassembled WGS sequence"/>
</dbReference>
<dbReference type="Gene3D" id="3.10.350.10">
    <property type="entry name" value="LysM domain"/>
    <property type="match status" value="1"/>
</dbReference>
<feature type="coiled-coil region" evidence="1">
    <location>
        <begin position="24"/>
        <end position="65"/>
    </location>
</feature>
<dbReference type="SMART" id="SM00257">
    <property type="entry name" value="LysM"/>
    <property type="match status" value="1"/>
</dbReference>
<dbReference type="InterPro" id="IPR018392">
    <property type="entry name" value="LysM"/>
</dbReference>
<comment type="caution">
    <text evidence="4">The sequence shown here is derived from an EMBL/GenBank/DDBJ whole genome shotgun (WGS) entry which is preliminary data.</text>
</comment>
<evidence type="ECO:0000256" key="1">
    <source>
        <dbReference type="SAM" id="Coils"/>
    </source>
</evidence>
<organism evidence="4 5">
    <name type="scientific">Vibrio qingdaonensis</name>
    <dbReference type="NCBI Taxonomy" id="2829491"/>
    <lineage>
        <taxon>Bacteria</taxon>
        <taxon>Pseudomonadati</taxon>
        <taxon>Pseudomonadota</taxon>
        <taxon>Gammaproteobacteria</taxon>
        <taxon>Vibrionales</taxon>
        <taxon>Vibrionaceae</taxon>
        <taxon>Vibrio</taxon>
    </lineage>
</organism>
<gene>
    <name evidence="4" type="ORF">MD535_08720</name>
</gene>
<dbReference type="EMBL" id="JAKRRY010000009">
    <property type="protein sequence ID" value="MCW8346088.1"/>
    <property type="molecule type" value="Genomic_DNA"/>
</dbReference>
<dbReference type="PROSITE" id="PS51782">
    <property type="entry name" value="LYSM"/>
    <property type="match status" value="1"/>
</dbReference>
<name>A0A9X3HWB6_9VIBR</name>
<keyword evidence="2" id="KW-0732">Signal</keyword>
<feature type="domain" description="LysM" evidence="3">
    <location>
        <begin position="82"/>
        <end position="127"/>
    </location>
</feature>
<dbReference type="PROSITE" id="PS51257">
    <property type="entry name" value="PROKAR_LIPOPROTEIN"/>
    <property type="match status" value="1"/>
</dbReference>
<feature type="signal peptide" evidence="2">
    <location>
        <begin position="1"/>
        <end position="17"/>
    </location>
</feature>
<dbReference type="CDD" id="cd00118">
    <property type="entry name" value="LysM"/>
    <property type="match status" value="1"/>
</dbReference>
<feature type="chain" id="PRO_5040978683" evidence="2">
    <location>
        <begin position="18"/>
        <end position="128"/>
    </location>
</feature>
<evidence type="ECO:0000256" key="2">
    <source>
        <dbReference type="SAM" id="SignalP"/>
    </source>
</evidence>
<keyword evidence="1" id="KW-0175">Coiled coil</keyword>
<sequence>MNLKHIALSLTTLSALAMSGCASNDDLIAAQEKQQQQITQLESQIEKVEQKTQKQERAIQMANQQTNKLLTDQTKEKEQKSMRYVVKENDTLYSIAEEHRMGVGALTQLNPQLSNPNLLLIGSTINVK</sequence>
<dbReference type="SUPFAM" id="SSF54106">
    <property type="entry name" value="LysM domain"/>
    <property type="match status" value="1"/>
</dbReference>
<evidence type="ECO:0000313" key="4">
    <source>
        <dbReference type="EMBL" id="MCW8346088.1"/>
    </source>
</evidence>
<proteinExistence type="predicted"/>
<evidence type="ECO:0000313" key="5">
    <source>
        <dbReference type="Proteomes" id="UP001155587"/>
    </source>
</evidence>
<dbReference type="InterPro" id="IPR036779">
    <property type="entry name" value="LysM_dom_sf"/>
</dbReference>
<dbReference type="Pfam" id="PF01476">
    <property type="entry name" value="LysM"/>
    <property type="match status" value="1"/>
</dbReference>
<protein>
    <submittedName>
        <fullName evidence="4">LysM peptidoglycan-binding domain-containing protein</fullName>
    </submittedName>
</protein>
<dbReference type="AlphaFoldDB" id="A0A9X3HWB6"/>
<dbReference type="RefSeq" id="WP_265674485.1">
    <property type="nucleotide sequence ID" value="NZ_JAKRRY010000009.1"/>
</dbReference>
<reference evidence="4" key="1">
    <citation type="submission" date="2022-02" db="EMBL/GenBank/DDBJ databases">
        <title>Vibrio sp. nov, a new bacterium isolated from seawater.</title>
        <authorList>
            <person name="Yuan Y."/>
        </authorList>
    </citation>
    <scope>NUCLEOTIDE SEQUENCE</scope>
    <source>
        <strain evidence="4">ZSDZ65</strain>
    </source>
</reference>
<accession>A0A9X3HWB6</accession>
<keyword evidence="5" id="KW-1185">Reference proteome</keyword>